<accession>A0A7K1UKT9</accession>
<dbReference type="PANTHER" id="PTHR36933:SF1">
    <property type="entry name" value="SLL0788 PROTEIN"/>
    <property type="match status" value="1"/>
</dbReference>
<dbReference type="PANTHER" id="PTHR36933">
    <property type="entry name" value="SLL0788 PROTEIN"/>
    <property type="match status" value="1"/>
</dbReference>
<keyword evidence="5" id="KW-1185">Reference proteome</keyword>
<sequence>MKKASLSTLAATTLMAIALTGCGSDPEEQQQDDTNSAEQTDDQVSDDFNDADVDYAAGMIVHHEQAIEMSDLLLAKTDIDPEVTELAEDIKEAQGPEIEQMTAWLEAWDQEDAGNGGHEGMDHGDMGDDDMGHGMMSEEDLADLEDAEGTDASRLFLEQMIMHHEGAVTMAEQHLEDGQNPEALDLSENVIADQSEEIEEMEQMLEEL</sequence>
<gene>
    <name evidence="4" type="ORF">GNZ21_11890</name>
</gene>
<feature type="chain" id="PRO_5038788360" evidence="2">
    <location>
        <begin position="19"/>
        <end position="208"/>
    </location>
</feature>
<evidence type="ECO:0000313" key="4">
    <source>
        <dbReference type="EMBL" id="MVT27046.1"/>
    </source>
</evidence>
<dbReference type="OrthoDB" id="26872at2"/>
<feature type="signal peptide" evidence="2">
    <location>
        <begin position="1"/>
        <end position="18"/>
    </location>
</feature>
<dbReference type="EMBL" id="WRPM01000085">
    <property type="protein sequence ID" value="MVT27046.1"/>
    <property type="molecule type" value="Genomic_DNA"/>
</dbReference>
<feature type="domain" description="DUF305" evidence="3">
    <location>
        <begin position="52"/>
        <end position="205"/>
    </location>
</feature>
<comment type="caution">
    <text evidence="4">The sequence shown here is derived from an EMBL/GenBank/DDBJ whole genome shotgun (WGS) entry which is preliminary data.</text>
</comment>
<dbReference type="PROSITE" id="PS51257">
    <property type="entry name" value="PROKAR_LIPOPROTEIN"/>
    <property type="match status" value="1"/>
</dbReference>
<dbReference type="AlphaFoldDB" id="A0A7K1UKT9"/>
<feature type="region of interest" description="Disordered" evidence="1">
    <location>
        <begin position="23"/>
        <end position="49"/>
    </location>
</feature>
<dbReference type="InterPro" id="IPR005183">
    <property type="entry name" value="DUF305_CopM-like"/>
</dbReference>
<dbReference type="Proteomes" id="UP000460157">
    <property type="component" value="Unassembled WGS sequence"/>
</dbReference>
<name>A0A7K1UKT9_9MICC</name>
<feature type="compositionally biased region" description="Acidic residues" evidence="1">
    <location>
        <begin position="39"/>
        <end position="49"/>
    </location>
</feature>
<dbReference type="Pfam" id="PF03713">
    <property type="entry name" value="DUF305"/>
    <property type="match status" value="1"/>
</dbReference>
<dbReference type="InterPro" id="IPR012347">
    <property type="entry name" value="Ferritin-like"/>
</dbReference>
<keyword evidence="2" id="KW-0732">Signal</keyword>
<dbReference type="Gene3D" id="1.20.1260.10">
    <property type="match status" value="1"/>
</dbReference>
<evidence type="ECO:0000259" key="3">
    <source>
        <dbReference type="Pfam" id="PF03713"/>
    </source>
</evidence>
<evidence type="ECO:0000313" key="5">
    <source>
        <dbReference type="Proteomes" id="UP000460157"/>
    </source>
</evidence>
<evidence type="ECO:0000256" key="1">
    <source>
        <dbReference type="SAM" id="MobiDB-lite"/>
    </source>
</evidence>
<reference evidence="4 5" key="1">
    <citation type="submission" date="2019-12" db="EMBL/GenBank/DDBJ databases">
        <title>Nesterenkonia muleiensis sp. nov., a novel actinobacterium isolated from sap of Populus euphratica.</title>
        <authorList>
            <person name="Wang R."/>
        </authorList>
    </citation>
    <scope>NUCLEOTIDE SEQUENCE [LARGE SCALE GENOMIC DNA]</scope>
    <source>
        <strain evidence="4 5">F10</strain>
    </source>
</reference>
<organism evidence="4 5">
    <name type="scientific">Nesterenkonia alkaliphila</name>
    <dbReference type="NCBI Taxonomy" id="1463631"/>
    <lineage>
        <taxon>Bacteria</taxon>
        <taxon>Bacillati</taxon>
        <taxon>Actinomycetota</taxon>
        <taxon>Actinomycetes</taxon>
        <taxon>Micrococcales</taxon>
        <taxon>Micrococcaceae</taxon>
        <taxon>Nesterenkonia</taxon>
    </lineage>
</organism>
<evidence type="ECO:0000256" key="2">
    <source>
        <dbReference type="SAM" id="SignalP"/>
    </source>
</evidence>
<protein>
    <submittedName>
        <fullName evidence="4">DUF305 domain-containing protein</fullName>
    </submittedName>
</protein>
<proteinExistence type="predicted"/>